<comment type="caution">
    <text evidence="1">The sequence shown here is derived from an EMBL/GenBank/DDBJ whole genome shotgun (WGS) entry which is preliminary data.</text>
</comment>
<dbReference type="PANTHER" id="PTHR30087">
    <property type="entry name" value="INNER MEMBRANE PROTEIN"/>
    <property type="match status" value="1"/>
</dbReference>
<dbReference type="STRING" id="1423725.FC19_GL000172"/>
<dbReference type="RefSeq" id="WP_235809296.1">
    <property type="nucleotide sequence ID" value="NZ_AYZD01000009.1"/>
</dbReference>
<dbReference type="Proteomes" id="UP000051015">
    <property type="component" value="Unassembled WGS sequence"/>
</dbReference>
<evidence type="ECO:0000313" key="1">
    <source>
        <dbReference type="EMBL" id="KRM97066.1"/>
    </source>
</evidence>
<dbReference type="Pfam" id="PF04463">
    <property type="entry name" value="2-thiour_desulf"/>
    <property type="match status" value="1"/>
</dbReference>
<dbReference type="PANTHER" id="PTHR30087:SF1">
    <property type="entry name" value="HYPOTHETICAL CYTOSOLIC PROTEIN"/>
    <property type="match status" value="1"/>
</dbReference>
<gene>
    <name evidence="1" type="ORF">FC19_GL000172</name>
</gene>
<accession>A0A0R2D119</accession>
<organism evidence="1 2">
    <name type="scientific">Liquorilactobacillus aquaticus DSM 21051</name>
    <dbReference type="NCBI Taxonomy" id="1423725"/>
    <lineage>
        <taxon>Bacteria</taxon>
        <taxon>Bacillati</taxon>
        <taxon>Bacillota</taxon>
        <taxon>Bacilli</taxon>
        <taxon>Lactobacillales</taxon>
        <taxon>Lactobacillaceae</taxon>
        <taxon>Liquorilactobacillus</taxon>
    </lineage>
</organism>
<dbReference type="AlphaFoldDB" id="A0A0R2D119"/>
<sequence length="174" mass="18549">MGSMKVILVSSCLAGFKVRYNGTSVENAAVRWLVTHGQAITVCPEIMAGFTIPRLSAEIVGGSAADVLNGKAYVRECNGNDVTAKYIAGAQMVLEIARKNNVQAAFLKENSPSCGVNTIYNGQFDGHLLRGSGITAYVLKAEGIKVYSDLELNYAKIKPFVPVSVSEQFINAVG</sequence>
<reference evidence="1 2" key="1">
    <citation type="journal article" date="2015" name="Genome Announc.">
        <title>Expanding the biotechnology potential of lactobacilli through comparative genomics of 213 strains and associated genera.</title>
        <authorList>
            <person name="Sun Z."/>
            <person name="Harris H.M."/>
            <person name="McCann A."/>
            <person name="Guo C."/>
            <person name="Argimon S."/>
            <person name="Zhang W."/>
            <person name="Yang X."/>
            <person name="Jeffery I.B."/>
            <person name="Cooney J.C."/>
            <person name="Kagawa T.F."/>
            <person name="Liu W."/>
            <person name="Song Y."/>
            <person name="Salvetti E."/>
            <person name="Wrobel A."/>
            <person name="Rasinkangas P."/>
            <person name="Parkhill J."/>
            <person name="Rea M.C."/>
            <person name="O'Sullivan O."/>
            <person name="Ritari J."/>
            <person name="Douillard F.P."/>
            <person name="Paul Ross R."/>
            <person name="Yang R."/>
            <person name="Briner A.E."/>
            <person name="Felis G.E."/>
            <person name="de Vos W.M."/>
            <person name="Barrangou R."/>
            <person name="Klaenhammer T.R."/>
            <person name="Caufield P.W."/>
            <person name="Cui Y."/>
            <person name="Zhang H."/>
            <person name="O'Toole P.W."/>
        </authorList>
    </citation>
    <scope>NUCLEOTIDE SEQUENCE [LARGE SCALE GENOMIC DNA]</scope>
    <source>
        <strain evidence="1 2">DSM 21051</strain>
    </source>
</reference>
<protein>
    <submittedName>
        <fullName evidence="1">Uncharacterized protein</fullName>
    </submittedName>
</protein>
<dbReference type="InterPro" id="IPR007553">
    <property type="entry name" value="2-thiour_desulf"/>
</dbReference>
<dbReference type="PATRIC" id="fig|1423725.3.peg.176"/>
<keyword evidence="2" id="KW-1185">Reference proteome</keyword>
<dbReference type="EMBL" id="AYZD01000009">
    <property type="protein sequence ID" value="KRM97066.1"/>
    <property type="molecule type" value="Genomic_DNA"/>
</dbReference>
<proteinExistence type="predicted"/>
<name>A0A0R2D119_9LACO</name>
<evidence type="ECO:0000313" key="2">
    <source>
        <dbReference type="Proteomes" id="UP000051015"/>
    </source>
</evidence>